<proteinExistence type="predicted"/>
<protein>
    <submittedName>
        <fullName evidence="1">Uncharacterized protein</fullName>
    </submittedName>
</protein>
<gene>
    <name evidence="1" type="ORF">UFOVP606_17</name>
</gene>
<reference evidence="1" key="1">
    <citation type="submission" date="2020-04" db="EMBL/GenBank/DDBJ databases">
        <authorList>
            <person name="Chiriac C."/>
            <person name="Salcher M."/>
            <person name="Ghai R."/>
            <person name="Kavagutti S V."/>
        </authorList>
    </citation>
    <scope>NUCLEOTIDE SEQUENCE</scope>
</reference>
<accession>A0A6J5N1N5</accession>
<organism evidence="1">
    <name type="scientific">uncultured Caudovirales phage</name>
    <dbReference type="NCBI Taxonomy" id="2100421"/>
    <lineage>
        <taxon>Viruses</taxon>
        <taxon>Duplodnaviria</taxon>
        <taxon>Heunggongvirae</taxon>
        <taxon>Uroviricota</taxon>
        <taxon>Caudoviricetes</taxon>
        <taxon>Peduoviridae</taxon>
        <taxon>Maltschvirus</taxon>
        <taxon>Maltschvirus maltsch</taxon>
    </lineage>
</organism>
<sequence length="123" mass="13416">MIQGEDIQIRLTITDGTTPIQPSTLNAYSVVVYYLASGRKTVLATFLNTNVGLFDIVVYDDALGKIDIILNRNITARFPEGEIYAEVFIQETASSEFINALANSGVSQILLFSISRAANPTVI</sequence>
<name>A0A6J5N1N5_9CAUD</name>
<dbReference type="EMBL" id="LR796585">
    <property type="protein sequence ID" value="CAB4152582.1"/>
    <property type="molecule type" value="Genomic_DNA"/>
</dbReference>
<evidence type="ECO:0000313" key="1">
    <source>
        <dbReference type="EMBL" id="CAB4152582.1"/>
    </source>
</evidence>